<gene>
    <name evidence="10" type="ORF">SAMN05192529_11725</name>
</gene>
<keyword evidence="4" id="KW-0378">Hydrolase</keyword>
<dbReference type="Proteomes" id="UP000199041">
    <property type="component" value="Unassembled WGS sequence"/>
</dbReference>
<dbReference type="EMBL" id="FNQY01000017">
    <property type="protein sequence ID" value="SEA40791.1"/>
    <property type="molecule type" value="Genomic_DNA"/>
</dbReference>
<feature type="domain" description="Glycoside hydrolase family 20 catalytic" evidence="8">
    <location>
        <begin position="216"/>
        <end position="549"/>
    </location>
</feature>
<keyword evidence="11" id="KW-1185">Reference proteome</keyword>
<dbReference type="InterPro" id="IPR015883">
    <property type="entry name" value="Glyco_hydro_20_cat"/>
</dbReference>
<organism evidence="10 11">
    <name type="scientific">Arachidicoccus rhizosphaerae</name>
    <dbReference type="NCBI Taxonomy" id="551991"/>
    <lineage>
        <taxon>Bacteria</taxon>
        <taxon>Pseudomonadati</taxon>
        <taxon>Bacteroidota</taxon>
        <taxon>Chitinophagia</taxon>
        <taxon>Chitinophagales</taxon>
        <taxon>Chitinophagaceae</taxon>
        <taxon>Arachidicoccus</taxon>
    </lineage>
</organism>
<dbReference type="OrthoDB" id="726159at2"/>
<dbReference type="PANTHER" id="PTHR22600:SF57">
    <property type="entry name" value="BETA-N-ACETYLHEXOSAMINIDASE"/>
    <property type="match status" value="1"/>
</dbReference>
<evidence type="ECO:0000259" key="9">
    <source>
        <dbReference type="Pfam" id="PF02838"/>
    </source>
</evidence>
<dbReference type="EC" id="3.2.1.52" evidence="3"/>
<dbReference type="PRINTS" id="PR00738">
    <property type="entry name" value="GLHYDRLASE20"/>
</dbReference>
<sequence>MKFSLNRLSFYLSCIAAGSVLLIANPSLAGPLDSGHANYVHAENFSTDKFFRDTMPAIIPLPNHYELPEKFAGKYFVFKKSTPIVLDQKAGVVIDADVRRQWQALIKKNISVLLGLDVDLPFAGVSDKNSAKQAGRIVMRYLENSGTRNGEKHNGNKGHYQLQILPDQVVITAGDATGFFYGLISLMQLGGHYAVNSGSKNDLRIACWQITDQPNYQWRGLMLDESRHFFGKSEVEKLLTWMAYYKLNKFHWHLTDEPAWRFEVPGYPMLTRIGAVGNKTDSTAAARYYNDEEIKEVVSYAKVLGIEVIPEIDMPGHATAANRAYPENSGGGTGKFANFTFNPGRDSTYSFLTHILREARQIFGADLVHLGGDEVSFGNGSWGELPAVRQLMDHHQLKDNKAVEAYFLRRMADSALTFNRKIATWDEGADAGLNPKNTIIFWWRHDKLDALKKAVQGGYDVVMCPRIPLYFDFVQDSSHLVGRKWSGAYASLEQVFDFYPPAYTGHMDNIGSVLGLQANLWTETVQTTNRLDFMLFPRMAALAAAGWTKPPVRNFSHFEKVLKSDLKLYQKAGLYYYNPFAPALTPEPTK</sequence>
<evidence type="ECO:0000256" key="7">
    <source>
        <dbReference type="SAM" id="SignalP"/>
    </source>
</evidence>
<dbReference type="InterPro" id="IPR025705">
    <property type="entry name" value="Beta_hexosaminidase_sua/sub"/>
</dbReference>
<dbReference type="Pfam" id="PF02838">
    <property type="entry name" value="Glyco_hydro_20b"/>
    <property type="match status" value="1"/>
</dbReference>
<dbReference type="GO" id="GO:0016020">
    <property type="term" value="C:membrane"/>
    <property type="evidence" value="ECO:0007669"/>
    <property type="project" value="TreeGrafter"/>
</dbReference>
<dbReference type="STRING" id="551991.SAMN05192529_11725"/>
<feature type="active site" description="Proton donor" evidence="6">
    <location>
        <position position="374"/>
    </location>
</feature>
<dbReference type="GO" id="GO:0030203">
    <property type="term" value="P:glycosaminoglycan metabolic process"/>
    <property type="evidence" value="ECO:0007669"/>
    <property type="project" value="TreeGrafter"/>
</dbReference>
<evidence type="ECO:0000256" key="3">
    <source>
        <dbReference type="ARBA" id="ARBA00012663"/>
    </source>
</evidence>
<dbReference type="AlphaFoldDB" id="A0A1H4AY27"/>
<keyword evidence="5" id="KW-0326">Glycosidase</keyword>
<feature type="chain" id="PRO_5011479288" description="beta-N-acetylhexosaminidase" evidence="7">
    <location>
        <begin position="30"/>
        <end position="590"/>
    </location>
</feature>
<evidence type="ECO:0000313" key="10">
    <source>
        <dbReference type="EMBL" id="SEA40791.1"/>
    </source>
</evidence>
<proteinExistence type="inferred from homology"/>
<dbReference type="InterPro" id="IPR015882">
    <property type="entry name" value="HEX_bac_N"/>
</dbReference>
<feature type="domain" description="Beta-hexosaminidase bacterial type N-terminal" evidence="9">
    <location>
        <begin position="56"/>
        <end position="213"/>
    </location>
</feature>
<keyword evidence="7" id="KW-0732">Signal</keyword>
<evidence type="ECO:0000256" key="6">
    <source>
        <dbReference type="PIRSR" id="PIRSR625705-1"/>
    </source>
</evidence>
<dbReference type="Gene3D" id="3.20.20.80">
    <property type="entry name" value="Glycosidases"/>
    <property type="match status" value="1"/>
</dbReference>
<dbReference type="CDD" id="cd06563">
    <property type="entry name" value="GH20_chitobiase-like"/>
    <property type="match status" value="1"/>
</dbReference>
<evidence type="ECO:0000313" key="11">
    <source>
        <dbReference type="Proteomes" id="UP000199041"/>
    </source>
</evidence>
<evidence type="ECO:0000259" key="8">
    <source>
        <dbReference type="Pfam" id="PF00728"/>
    </source>
</evidence>
<dbReference type="RefSeq" id="WP_091399610.1">
    <property type="nucleotide sequence ID" value="NZ_FNQY01000017.1"/>
</dbReference>
<name>A0A1H4AY27_9BACT</name>
<evidence type="ECO:0000256" key="2">
    <source>
        <dbReference type="ARBA" id="ARBA00006285"/>
    </source>
</evidence>
<dbReference type="GO" id="GO:0004563">
    <property type="term" value="F:beta-N-acetylhexosaminidase activity"/>
    <property type="evidence" value="ECO:0007669"/>
    <property type="project" value="UniProtKB-EC"/>
</dbReference>
<reference evidence="10 11" key="1">
    <citation type="submission" date="2016-10" db="EMBL/GenBank/DDBJ databases">
        <authorList>
            <person name="de Groot N.N."/>
        </authorList>
    </citation>
    <scope>NUCLEOTIDE SEQUENCE [LARGE SCALE GENOMIC DNA]</scope>
    <source>
        <strain evidence="10 11">Vu-144</strain>
    </source>
</reference>
<accession>A0A1H4AY27</accession>
<dbReference type="Gene3D" id="3.30.379.10">
    <property type="entry name" value="Chitobiase/beta-hexosaminidase domain 2-like"/>
    <property type="match status" value="1"/>
</dbReference>
<evidence type="ECO:0000256" key="5">
    <source>
        <dbReference type="ARBA" id="ARBA00023295"/>
    </source>
</evidence>
<dbReference type="InterPro" id="IPR029018">
    <property type="entry name" value="Hex-like_dom2"/>
</dbReference>
<feature type="signal peptide" evidence="7">
    <location>
        <begin position="1"/>
        <end position="29"/>
    </location>
</feature>
<dbReference type="GO" id="GO:0005975">
    <property type="term" value="P:carbohydrate metabolic process"/>
    <property type="evidence" value="ECO:0007669"/>
    <property type="project" value="InterPro"/>
</dbReference>
<dbReference type="Pfam" id="PF00728">
    <property type="entry name" value="Glyco_hydro_20"/>
    <property type="match status" value="1"/>
</dbReference>
<evidence type="ECO:0000256" key="1">
    <source>
        <dbReference type="ARBA" id="ARBA00001231"/>
    </source>
</evidence>
<dbReference type="InterPro" id="IPR017853">
    <property type="entry name" value="GH"/>
</dbReference>
<comment type="similarity">
    <text evidence="2">Belongs to the glycosyl hydrolase 20 family.</text>
</comment>
<evidence type="ECO:0000256" key="4">
    <source>
        <dbReference type="ARBA" id="ARBA00022801"/>
    </source>
</evidence>
<dbReference type="SUPFAM" id="SSF55545">
    <property type="entry name" value="beta-N-acetylhexosaminidase-like domain"/>
    <property type="match status" value="1"/>
</dbReference>
<dbReference type="PANTHER" id="PTHR22600">
    <property type="entry name" value="BETA-HEXOSAMINIDASE"/>
    <property type="match status" value="1"/>
</dbReference>
<protein>
    <recommendedName>
        <fullName evidence="3">beta-N-acetylhexosaminidase</fullName>
        <ecNumber evidence="3">3.2.1.52</ecNumber>
    </recommendedName>
</protein>
<comment type="catalytic activity">
    <reaction evidence="1">
        <text>Hydrolysis of terminal non-reducing N-acetyl-D-hexosamine residues in N-acetyl-beta-D-hexosaminides.</text>
        <dbReference type="EC" id="3.2.1.52"/>
    </reaction>
</comment>
<dbReference type="SUPFAM" id="SSF51445">
    <property type="entry name" value="(Trans)glycosidases"/>
    <property type="match status" value="1"/>
</dbReference>